<dbReference type="PROSITE" id="PS50828">
    <property type="entry name" value="SMR"/>
    <property type="match status" value="1"/>
</dbReference>
<proteinExistence type="predicted"/>
<feature type="region of interest" description="Disordered" evidence="1">
    <location>
        <begin position="152"/>
        <end position="174"/>
    </location>
</feature>
<protein>
    <recommendedName>
        <fullName evidence="2">Smr domain-containing protein</fullName>
    </recommendedName>
</protein>
<organism evidence="3 4">
    <name type="scientific">Clitoria ternatea</name>
    <name type="common">Butterfly pea</name>
    <dbReference type="NCBI Taxonomy" id="43366"/>
    <lineage>
        <taxon>Eukaryota</taxon>
        <taxon>Viridiplantae</taxon>
        <taxon>Streptophyta</taxon>
        <taxon>Embryophyta</taxon>
        <taxon>Tracheophyta</taxon>
        <taxon>Spermatophyta</taxon>
        <taxon>Magnoliopsida</taxon>
        <taxon>eudicotyledons</taxon>
        <taxon>Gunneridae</taxon>
        <taxon>Pentapetalae</taxon>
        <taxon>rosids</taxon>
        <taxon>fabids</taxon>
        <taxon>Fabales</taxon>
        <taxon>Fabaceae</taxon>
        <taxon>Papilionoideae</taxon>
        <taxon>50 kb inversion clade</taxon>
        <taxon>NPAAA clade</taxon>
        <taxon>indigoferoid/millettioid clade</taxon>
        <taxon>Phaseoleae</taxon>
        <taxon>Clitoria</taxon>
    </lineage>
</organism>
<name>A0AAN9PJH6_CLITE</name>
<evidence type="ECO:0000259" key="2">
    <source>
        <dbReference type="PROSITE" id="PS50828"/>
    </source>
</evidence>
<feature type="region of interest" description="Disordered" evidence="1">
    <location>
        <begin position="57"/>
        <end position="87"/>
    </location>
</feature>
<gene>
    <name evidence="3" type="ORF">RJT34_12634</name>
</gene>
<dbReference type="Proteomes" id="UP001359559">
    <property type="component" value="Unassembled WGS sequence"/>
</dbReference>
<dbReference type="PANTHER" id="PTHR47676:SF1">
    <property type="entry name" value="SMR DOMAIN-CONTAINING PROTEIN"/>
    <property type="match status" value="1"/>
</dbReference>
<sequence>MPKENSESDSSSPLRSSLNTITDLLRKISTFTFKTNLQLRFPLKSVPFTNPRSSFCSIPNMKNTRKKKRPKSEPQKKNVEEKKEEERVLENEEYVEALKGLVENFSLSSIEEAHMKFGIGRSSHQDKGLEILRKSLGNNVVSGGVEDHFLSSSSSSSGVSSSGLELGSSSGSSSSDGFVEQSCCEEEDVACFKSGRLKKKVVASTGTVSTVLGKEYVRRNSNRNNKGFNANGVVVDKEEAEQFLCSMLGDDSDLNLAVVRDVLCQCGYNIEKASDILLDLAGSTIEPSSNGRLHNYRVDNIDDEGFLDDRNNNLIDRRSECTSLSSEGEYSDNLWSLGSFGRNYAEVLSSSKANSDISPGYTKSDIPQKVLESLFNIPKSSEPGKDTMDWRNVVKKMQSLGPGFDKCKHVAEPQHHTYAKGDAYHIFREDAKQHWDSVKSCYQNAGTAYTKGNRAYAAYLSDQGKEQTKLAQKADAKASHDIFLHRNKDIENLITIDLHGQHVKPAMRMLKVHLLFGSYVPSVQALRIITGCGSHGYGKSKLKQSVLNLLNKEGIEWSEENRGTVLIKLKRYRELSFLDTNSDSDND</sequence>
<reference evidence="3 4" key="1">
    <citation type="submission" date="2024-01" db="EMBL/GenBank/DDBJ databases">
        <title>The genomes of 5 underutilized Papilionoideae crops provide insights into root nodulation and disease resistance.</title>
        <authorList>
            <person name="Yuan L."/>
        </authorList>
    </citation>
    <scope>NUCLEOTIDE SEQUENCE [LARGE SCALE GENOMIC DNA]</scope>
    <source>
        <strain evidence="3">LY-2023</strain>
        <tissue evidence="3">Leaf</tissue>
    </source>
</reference>
<dbReference type="AlphaFoldDB" id="A0AAN9PJH6"/>
<dbReference type="InterPro" id="IPR013899">
    <property type="entry name" value="DUF1771"/>
</dbReference>
<dbReference type="PANTHER" id="PTHR47676">
    <property type="entry name" value="OS01G0225100 PROTEIN"/>
    <property type="match status" value="1"/>
</dbReference>
<dbReference type="EMBL" id="JAYKXN010000003">
    <property type="protein sequence ID" value="KAK7301760.1"/>
    <property type="molecule type" value="Genomic_DNA"/>
</dbReference>
<evidence type="ECO:0000313" key="4">
    <source>
        <dbReference type="Proteomes" id="UP001359559"/>
    </source>
</evidence>
<evidence type="ECO:0000256" key="1">
    <source>
        <dbReference type="SAM" id="MobiDB-lite"/>
    </source>
</evidence>
<feature type="compositionally biased region" description="Basic and acidic residues" evidence="1">
    <location>
        <begin position="71"/>
        <end position="87"/>
    </location>
</feature>
<feature type="domain" description="Smr" evidence="2">
    <location>
        <begin position="496"/>
        <end position="570"/>
    </location>
</feature>
<keyword evidence="4" id="KW-1185">Reference proteome</keyword>
<dbReference type="Gene3D" id="3.30.1370.110">
    <property type="match status" value="1"/>
</dbReference>
<dbReference type="SUPFAM" id="SSF160443">
    <property type="entry name" value="SMR domain-like"/>
    <property type="match status" value="1"/>
</dbReference>
<dbReference type="SMART" id="SM01162">
    <property type="entry name" value="DUF1771"/>
    <property type="match status" value="1"/>
</dbReference>
<dbReference type="InterPro" id="IPR055319">
    <property type="entry name" value="At5g58720-like"/>
</dbReference>
<dbReference type="Pfam" id="PF08590">
    <property type="entry name" value="DUF1771"/>
    <property type="match status" value="1"/>
</dbReference>
<accession>A0AAN9PJH6</accession>
<dbReference type="SMART" id="SM00463">
    <property type="entry name" value="SMR"/>
    <property type="match status" value="1"/>
</dbReference>
<comment type="caution">
    <text evidence="3">The sequence shown here is derived from an EMBL/GenBank/DDBJ whole genome shotgun (WGS) entry which is preliminary data.</text>
</comment>
<dbReference type="InterPro" id="IPR036063">
    <property type="entry name" value="Smr_dom_sf"/>
</dbReference>
<evidence type="ECO:0000313" key="3">
    <source>
        <dbReference type="EMBL" id="KAK7301760.1"/>
    </source>
</evidence>
<dbReference type="InterPro" id="IPR002625">
    <property type="entry name" value="Smr_dom"/>
</dbReference>